<gene>
    <name evidence="1" type="ORF">184DA_183</name>
</gene>
<evidence type="ECO:0000313" key="1">
    <source>
        <dbReference type="EMBL" id="WVX90789.1"/>
    </source>
</evidence>
<dbReference type="EMBL" id="OR885926">
    <property type="protein sequence ID" value="WVX90789.1"/>
    <property type="molecule type" value="Genomic_DNA"/>
</dbReference>
<reference evidence="1" key="1">
    <citation type="submission" date="2023-11" db="EMBL/GenBank/DDBJ databases">
        <title>Characterization of a newly isolated phage infecting non-aureus staphylococci isolated from bovine mastitis.</title>
        <authorList>
            <person name="Wanecka A."/>
            <person name="Marynowska M."/>
            <person name="Wesolowski W."/>
            <person name="Bloch S."/>
            <person name="Nejman-Falenczyk B."/>
            <person name="Neumann J."/>
            <person name="Krol J."/>
            <person name="Florek M."/>
            <person name="Ulanicki K."/>
            <person name="Napierala A."/>
            <person name="Twardon J."/>
            <person name="Wolska B."/>
            <person name="Porebska J."/>
            <person name="Ziubrzycka A."/>
            <person name="Czeretowicz I."/>
            <person name="Benisz M."/>
        </authorList>
    </citation>
    <scope>NUCLEOTIDE SEQUENCE</scope>
</reference>
<protein>
    <submittedName>
        <fullName evidence="1">Uncharacterized protein</fullName>
    </submittedName>
</protein>
<sequence>MVYSRFSLRFEATNITTHNNYILSERGMKRKKRGNWYLRRKYV</sequence>
<accession>A0AAU6MXF6</accession>
<name>A0AAU6MXF6_9CAUD</name>
<organism evidence="1">
    <name type="scientific">Staphylococcus phage 184DA</name>
    <dbReference type="NCBI Taxonomy" id="3110532"/>
    <lineage>
        <taxon>Viruses</taxon>
        <taxon>Duplodnaviria</taxon>
        <taxon>Heunggongvirae</taxon>
        <taxon>Uroviricota</taxon>
        <taxon>Caudoviricetes</taxon>
    </lineage>
</organism>
<proteinExistence type="predicted"/>